<keyword evidence="3" id="KW-1185">Reference proteome</keyword>
<accession>A0ABW0JF07</accession>
<dbReference type="Proteomes" id="UP001596103">
    <property type="component" value="Unassembled WGS sequence"/>
</dbReference>
<reference evidence="3" key="1">
    <citation type="journal article" date="2019" name="Int. J. Syst. Evol. Microbiol.">
        <title>The Global Catalogue of Microorganisms (GCM) 10K type strain sequencing project: providing services to taxonomists for standard genome sequencing and annotation.</title>
        <authorList>
            <consortium name="The Broad Institute Genomics Platform"/>
            <consortium name="The Broad Institute Genome Sequencing Center for Infectious Disease"/>
            <person name="Wu L."/>
            <person name="Ma J."/>
        </authorList>
    </citation>
    <scope>NUCLEOTIDE SEQUENCE [LARGE SCALE GENOMIC DNA]</scope>
    <source>
        <strain evidence="3">CCUG 56042</strain>
    </source>
</reference>
<proteinExistence type="predicted"/>
<evidence type="ECO:0000313" key="3">
    <source>
        <dbReference type="Proteomes" id="UP001596103"/>
    </source>
</evidence>
<evidence type="ECO:0000256" key="1">
    <source>
        <dbReference type="SAM" id="MobiDB-lite"/>
    </source>
</evidence>
<feature type="region of interest" description="Disordered" evidence="1">
    <location>
        <begin position="46"/>
        <end position="94"/>
    </location>
</feature>
<sequence length="94" mass="10732">MMAAQRDRQELSRRGFRFSPNVLRLKRDQECLVYIDDLKGNPEGISPADIKSGLENNAEEVRDAQSQLRVVDRRRTARGHRRPANDRKLSATGA</sequence>
<comment type="caution">
    <text evidence="2">The sequence shown here is derived from an EMBL/GenBank/DDBJ whole genome shotgun (WGS) entry which is preliminary data.</text>
</comment>
<dbReference type="EMBL" id="JBHSMP010000036">
    <property type="protein sequence ID" value="MFC5431465.1"/>
    <property type="molecule type" value="Genomic_DNA"/>
</dbReference>
<protein>
    <submittedName>
        <fullName evidence="2">Uncharacterized protein</fullName>
    </submittedName>
</protein>
<feature type="compositionally biased region" description="Basic and acidic residues" evidence="1">
    <location>
        <begin position="83"/>
        <end position="94"/>
    </location>
</feature>
<gene>
    <name evidence="2" type="ORF">ACFPTO_22050</name>
</gene>
<organism evidence="2 3">
    <name type="scientific">Paraburkholderia denitrificans</name>
    <dbReference type="NCBI Taxonomy" id="694025"/>
    <lineage>
        <taxon>Bacteria</taxon>
        <taxon>Pseudomonadati</taxon>
        <taxon>Pseudomonadota</taxon>
        <taxon>Betaproteobacteria</taxon>
        <taxon>Burkholderiales</taxon>
        <taxon>Burkholderiaceae</taxon>
        <taxon>Paraburkholderia</taxon>
    </lineage>
</organism>
<evidence type="ECO:0000313" key="2">
    <source>
        <dbReference type="EMBL" id="MFC5431465.1"/>
    </source>
</evidence>
<dbReference type="RefSeq" id="WP_377714712.1">
    <property type="nucleotide sequence ID" value="NZ_JBHSMP010000036.1"/>
</dbReference>
<name>A0ABW0JF07_9BURK</name>